<feature type="transmembrane region" description="Helical" evidence="5">
    <location>
        <begin position="45"/>
        <end position="65"/>
    </location>
</feature>
<gene>
    <name evidence="7" type="ORF">JF922_00285</name>
</gene>
<comment type="subcellular location">
    <subcellularLocation>
        <location evidence="1">Membrane</location>
        <topology evidence="1">Multi-pass membrane protein</topology>
    </subcellularLocation>
</comment>
<accession>A0A934JVG9</accession>
<feature type="transmembrane region" description="Helical" evidence="5">
    <location>
        <begin position="148"/>
        <end position="172"/>
    </location>
</feature>
<evidence type="ECO:0000256" key="5">
    <source>
        <dbReference type="SAM" id="Phobius"/>
    </source>
</evidence>
<keyword evidence="2 5" id="KW-0812">Transmembrane</keyword>
<dbReference type="EMBL" id="JAEKNR010000004">
    <property type="protein sequence ID" value="MBJ7596516.1"/>
    <property type="molecule type" value="Genomic_DNA"/>
</dbReference>
<dbReference type="Pfam" id="PF07291">
    <property type="entry name" value="MauE"/>
    <property type="match status" value="1"/>
</dbReference>
<evidence type="ECO:0000259" key="6">
    <source>
        <dbReference type="Pfam" id="PF07291"/>
    </source>
</evidence>
<dbReference type="AlphaFoldDB" id="A0A934JVG9"/>
<feature type="transmembrane region" description="Helical" evidence="5">
    <location>
        <begin position="118"/>
        <end position="136"/>
    </location>
</feature>
<dbReference type="Proteomes" id="UP000612893">
    <property type="component" value="Unassembled WGS sequence"/>
</dbReference>
<keyword evidence="8" id="KW-1185">Reference proteome</keyword>
<evidence type="ECO:0000256" key="4">
    <source>
        <dbReference type="ARBA" id="ARBA00023136"/>
    </source>
</evidence>
<keyword evidence="4 5" id="KW-0472">Membrane</keyword>
<organism evidence="7 8">
    <name type="scientific">Candidatus Nephthysia bennettiae</name>
    <dbReference type="NCBI Taxonomy" id="3127016"/>
    <lineage>
        <taxon>Bacteria</taxon>
        <taxon>Bacillati</taxon>
        <taxon>Candidatus Dormiibacterota</taxon>
        <taxon>Candidatus Dormibacteria</taxon>
        <taxon>Candidatus Dormibacterales</taxon>
        <taxon>Candidatus Dormibacteraceae</taxon>
        <taxon>Candidatus Nephthysia</taxon>
    </lineage>
</organism>
<dbReference type="GO" id="GO:0030416">
    <property type="term" value="P:methylamine metabolic process"/>
    <property type="evidence" value="ECO:0007669"/>
    <property type="project" value="InterPro"/>
</dbReference>
<evidence type="ECO:0000256" key="2">
    <source>
        <dbReference type="ARBA" id="ARBA00022692"/>
    </source>
</evidence>
<proteinExistence type="predicted"/>
<evidence type="ECO:0000313" key="8">
    <source>
        <dbReference type="Proteomes" id="UP000612893"/>
    </source>
</evidence>
<name>A0A934JVG9_9BACT</name>
<protein>
    <recommendedName>
        <fullName evidence="6">Methylamine utilisation protein MauE domain-containing protein</fullName>
    </recommendedName>
</protein>
<dbReference type="InterPro" id="IPR009908">
    <property type="entry name" value="Methylamine_util_MauE"/>
</dbReference>
<feature type="transmembrane region" description="Helical" evidence="5">
    <location>
        <begin position="6"/>
        <end position="24"/>
    </location>
</feature>
<sequence>MLQVQVLLAVRFTLGLLLAASSIGKLIHIARFANTLRGLGVRRRFTLPLALIFTITEGCLSVLLLGGAWTVPIALAAVSLFALFGAVSLWAARYRPGVPCSCFGVTQEVLGLRTASRAAALLALSLLYLALIVVAGQDRASVETVFSAGLMALGVILLSRWIMFLPTLVSLIEHRRQGAAVLDLLEFERHPATQVVQ</sequence>
<feature type="domain" description="Methylamine utilisation protein MauE" evidence="6">
    <location>
        <begin position="6"/>
        <end position="130"/>
    </location>
</feature>
<evidence type="ECO:0000256" key="1">
    <source>
        <dbReference type="ARBA" id="ARBA00004141"/>
    </source>
</evidence>
<reference evidence="7" key="1">
    <citation type="submission" date="2020-10" db="EMBL/GenBank/DDBJ databases">
        <title>Ca. Dormibacterota MAGs.</title>
        <authorList>
            <person name="Montgomery K."/>
        </authorList>
    </citation>
    <scope>NUCLEOTIDE SEQUENCE [LARGE SCALE GENOMIC DNA]</scope>
    <source>
        <strain evidence="7">SC8812_S17_10</strain>
    </source>
</reference>
<feature type="transmembrane region" description="Helical" evidence="5">
    <location>
        <begin position="71"/>
        <end position="91"/>
    </location>
</feature>
<evidence type="ECO:0000313" key="7">
    <source>
        <dbReference type="EMBL" id="MBJ7596516.1"/>
    </source>
</evidence>
<keyword evidence="3 5" id="KW-1133">Transmembrane helix</keyword>
<comment type="caution">
    <text evidence="7">The sequence shown here is derived from an EMBL/GenBank/DDBJ whole genome shotgun (WGS) entry which is preliminary data.</text>
</comment>
<dbReference type="RefSeq" id="WP_338198351.1">
    <property type="nucleotide sequence ID" value="NZ_JAEKNR010000004.1"/>
</dbReference>
<dbReference type="GO" id="GO:0016020">
    <property type="term" value="C:membrane"/>
    <property type="evidence" value="ECO:0007669"/>
    <property type="project" value="UniProtKB-SubCell"/>
</dbReference>
<evidence type="ECO:0000256" key="3">
    <source>
        <dbReference type="ARBA" id="ARBA00022989"/>
    </source>
</evidence>